<organism evidence="1 2">
    <name type="scientific">Cuscuta europaea</name>
    <name type="common">European dodder</name>
    <dbReference type="NCBI Taxonomy" id="41803"/>
    <lineage>
        <taxon>Eukaryota</taxon>
        <taxon>Viridiplantae</taxon>
        <taxon>Streptophyta</taxon>
        <taxon>Embryophyta</taxon>
        <taxon>Tracheophyta</taxon>
        <taxon>Spermatophyta</taxon>
        <taxon>Magnoliopsida</taxon>
        <taxon>eudicotyledons</taxon>
        <taxon>Gunneridae</taxon>
        <taxon>Pentapetalae</taxon>
        <taxon>asterids</taxon>
        <taxon>lamiids</taxon>
        <taxon>Solanales</taxon>
        <taxon>Convolvulaceae</taxon>
        <taxon>Cuscuteae</taxon>
        <taxon>Cuscuta</taxon>
        <taxon>Cuscuta subgen. Cuscuta</taxon>
    </lineage>
</organism>
<dbReference type="InterPro" id="IPR012340">
    <property type="entry name" value="NA-bd_OB-fold"/>
</dbReference>
<dbReference type="EMBL" id="CAMAPE010000005">
    <property type="protein sequence ID" value="CAH9065771.1"/>
    <property type="molecule type" value="Genomic_DNA"/>
</dbReference>
<evidence type="ECO:0000313" key="2">
    <source>
        <dbReference type="Proteomes" id="UP001152484"/>
    </source>
</evidence>
<keyword evidence="2" id="KW-1185">Reference proteome</keyword>
<accession>A0A9P1DZG7</accession>
<comment type="caution">
    <text evidence="1">The sequence shown here is derived from an EMBL/GenBank/DDBJ whole genome shotgun (WGS) entry which is preliminary data.</text>
</comment>
<evidence type="ECO:0000313" key="1">
    <source>
        <dbReference type="EMBL" id="CAH9065771.1"/>
    </source>
</evidence>
<sequence length="144" mass="16870">MGEVTDLKMQNANLKAGDTNNRLKLFLADEEGSQIICYLWDKFGEEAHSRIKQHKEKKKEFPFAIRLCFGIIKDSQDEISVSSWFNASRIQFREDDKVISQFGDRIEKLFPKVTERLILSNDPPKSEEDIFLHQYHKLPINQLL</sequence>
<dbReference type="Gene3D" id="2.40.50.140">
    <property type="entry name" value="Nucleic acid-binding proteins"/>
    <property type="match status" value="1"/>
</dbReference>
<dbReference type="Proteomes" id="UP001152484">
    <property type="component" value="Unassembled WGS sequence"/>
</dbReference>
<feature type="non-terminal residue" evidence="1">
    <location>
        <position position="144"/>
    </location>
</feature>
<proteinExistence type="predicted"/>
<dbReference type="AlphaFoldDB" id="A0A9P1DZG7"/>
<gene>
    <name evidence="1" type="ORF">CEURO_LOCUS2276</name>
</gene>
<protein>
    <submittedName>
        <fullName evidence="1">Uncharacterized protein</fullName>
    </submittedName>
</protein>
<reference evidence="1" key="1">
    <citation type="submission" date="2022-07" db="EMBL/GenBank/DDBJ databases">
        <authorList>
            <person name="Macas J."/>
            <person name="Novak P."/>
            <person name="Neumann P."/>
        </authorList>
    </citation>
    <scope>NUCLEOTIDE SEQUENCE</scope>
</reference>
<name>A0A9P1DZG7_CUSEU</name>